<feature type="compositionally biased region" description="Low complexity" evidence="5">
    <location>
        <begin position="731"/>
        <end position="743"/>
    </location>
</feature>
<keyword evidence="3" id="KW-0833">Ubl conjugation pathway</keyword>
<dbReference type="STRING" id="1230905.A0A1G4K2V9"/>
<reference evidence="8" key="1">
    <citation type="submission" date="2016-03" db="EMBL/GenBank/DDBJ databases">
        <authorList>
            <person name="Devillers H."/>
        </authorList>
    </citation>
    <scope>NUCLEOTIDE SEQUENCE [LARGE SCALE GENOMIC DNA]</scope>
</reference>
<evidence type="ECO:0000313" key="8">
    <source>
        <dbReference type="Proteomes" id="UP000191024"/>
    </source>
</evidence>
<dbReference type="Gene3D" id="6.10.30.20">
    <property type="entry name" value="Cdc4 dimerisation domain-like"/>
    <property type="match status" value="1"/>
</dbReference>
<dbReference type="Pfam" id="PF16856">
    <property type="entry name" value="CDC4_D"/>
    <property type="match status" value="1"/>
</dbReference>
<evidence type="ECO:0000256" key="3">
    <source>
        <dbReference type="ARBA" id="ARBA00022786"/>
    </source>
</evidence>
<dbReference type="PRINTS" id="PR00320">
    <property type="entry name" value="GPROTEINBRPT"/>
</dbReference>
<feature type="repeat" description="WD" evidence="4">
    <location>
        <begin position="393"/>
        <end position="433"/>
    </location>
</feature>
<keyword evidence="2" id="KW-0677">Repeat</keyword>
<dbReference type="InterPro" id="IPR051075">
    <property type="entry name" value="SCF_subunit_WD-repeat"/>
</dbReference>
<dbReference type="PROSITE" id="PS50294">
    <property type="entry name" value="WD_REPEATS_REGION"/>
    <property type="match status" value="4"/>
</dbReference>
<evidence type="ECO:0000313" key="7">
    <source>
        <dbReference type="EMBL" id="SCU97987.1"/>
    </source>
</evidence>
<feature type="repeat" description="WD" evidence="4">
    <location>
        <begin position="352"/>
        <end position="392"/>
    </location>
</feature>
<feature type="repeat" description="WD" evidence="4">
    <location>
        <begin position="434"/>
        <end position="469"/>
    </location>
</feature>
<proteinExistence type="predicted"/>
<dbReference type="InterPro" id="IPR036322">
    <property type="entry name" value="WD40_repeat_dom_sf"/>
</dbReference>
<feature type="repeat" description="WD" evidence="4">
    <location>
        <begin position="498"/>
        <end position="537"/>
    </location>
</feature>
<dbReference type="Pfam" id="PF12937">
    <property type="entry name" value="F-box-like"/>
    <property type="match status" value="1"/>
</dbReference>
<dbReference type="PANTHER" id="PTHR19872">
    <property type="entry name" value="UBIQUITIN LIGASE SPECIFICITY FACTOR/HREP PROTEIN"/>
    <property type="match status" value="1"/>
</dbReference>
<dbReference type="InterPro" id="IPR015943">
    <property type="entry name" value="WD40/YVTN_repeat-like_dom_sf"/>
</dbReference>
<dbReference type="SUPFAM" id="SSF50978">
    <property type="entry name" value="WD40 repeat-like"/>
    <property type="match status" value="1"/>
</dbReference>
<dbReference type="SUPFAM" id="SSF81383">
    <property type="entry name" value="F-box domain"/>
    <property type="match status" value="1"/>
</dbReference>
<dbReference type="InterPro" id="IPR031740">
    <property type="entry name" value="Cdc4_D"/>
</dbReference>
<protein>
    <submittedName>
        <fullName evidence="7">LAMI_0F12420g1_1</fullName>
    </submittedName>
</protein>
<evidence type="ECO:0000259" key="6">
    <source>
        <dbReference type="PROSITE" id="PS50181"/>
    </source>
</evidence>
<dbReference type="SMART" id="SM00320">
    <property type="entry name" value="WD40"/>
    <property type="match status" value="7"/>
</dbReference>
<keyword evidence="1 4" id="KW-0853">WD repeat</keyword>
<organism evidence="7 8">
    <name type="scientific">Lachancea mirantina</name>
    <dbReference type="NCBI Taxonomy" id="1230905"/>
    <lineage>
        <taxon>Eukaryota</taxon>
        <taxon>Fungi</taxon>
        <taxon>Dikarya</taxon>
        <taxon>Ascomycota</taxon>
        <taxon>Saccharomycotina</taxon>
        <taxon>Saccharomycetes</taxon>
        <taxon>Saccharomycetales</taxon>
        <taxon>Saccharomycetaceae</taxon>
        <taxon>Lachancea</taxon>
    </lineage>
</organism>
<dbReference type="SMART" id="SM00256">
    <property type="entry name" value="FBOX"/>
    <property type="match status" value="1"/>
</dbReference>
<dbReference type="PROSITE" id="PS00678">
    <property type="entry name" value="WD_REPEATS_1"/>
    <property type="match status" value="3"/>
</dbReference>
<name>A0A1G4K2V9_9SACH</name>
<sequence length="743" mass="82113">MDQFSRYPLSGIPVPFQYQIRNGDDSDAGVLRLMNKFNTEENGGHAKKRSAPNAGGADFDVKRARMVERSGLLSCQRDEGGPTPLFDIPFRFGLESGVSGADGSVSVCERRAVDDTRGGATAPQHGFQQLSSVNRVSSPVCSEDEGLVVSGAGGAAAAAAAAAASTAAGSDEGLPLSPVASPGRTPSEGVACAVIAEPRRSLQQDCLNAVAITAHSQLSPAAYKNLIFQLISRLNRSELSDLGTLVKDNLKRDFLSFLPAEIAVKILTNLDFEDISKCLAVNRTWNRLINNTPYLWRRLMVVEGFMSKDEYQKQCDVSKEDVDSAFRQKFLENRSNLKSWYSSEFKPHRTTLKGHSTSIVTCLQFEDDYIITGADDKVMRIYDAKTEEFVTQLSGHDGGVWALKYDKEGVVVSGSTDRSVRVWNIKKGKCTHLFRGHTSTVRCLDIVEHQGIKYIVTGSRDYTLRVWKLPSCRNENYNPDVCEVFNTTESNPYFVGVLRGHMDPVRTVSGHGNIVISGSYDHNLMIWDIAQMKCLYVLTGHTDRIYCTVYDHERKRCISASMDWTIRVWDLENIHKNGPCSMVNSFTNPCVKVAGSVLTLQGHTALVGLLRLSNKFLVSAAADGSLRGWDPDDFSRKFAYHHTNLSAITTFDVNDNVLVSGSEGQFNIYNLRTGRLVHSDLLSDADQIWLVKFNNRKLVAAVEKAGKSYVEILDFSRSATTEDETRRSDQDVSVVSSQDGSIR</sequence>
<dbReference type="EMBL" id="LT598467">
    <property type="protein sequence ID" value="SCU97987.1"/>
    <property type="molecule type" value="Genomic_DNA"/>
</dbReference>
<keyword evidence="8" id="KW-1185">Reference proteome</keyword>
<feature type="repeat" description="WD" evidence="4">
    <location>
        <begin position="538"/>
        <end position="573"/>
    </location>
</feature>
<dbReference type="InterPro" id="IPR020472">
    <property type="entry name" value="WD40_PAC1"/>
</dbReference>
<dbReference type="CDD" id="cd00200">
    <property type="entry name" value="WD40"/>
    <property type="match status" value="1"/>
</dbReference>
<dbReference type="InterPro" id="IPR036047">
    <property type="entry name" value="F-box-like_dom_sf"/>
</dbReference>
<dbReference type="AlphaFoldDB" id="A0A1G4K2V9"/>
<feature type="repeat" description="WD" evidence="4">
    <location>
        <begin position="600"/>
        <end position="630"/>
    </location>
</feature>
<feature type="region of interest" description="Disordered" evidence="5">
    <location>
        <begin position="722"/>
        <end position="743"/>
    </location>
</feature>
<dbReference type="Gene3D" id="2.130.10.10">
    <property type="entry name" value="YVTN repeat-like/Quinoprotein amine dehydrogenase"/>
    <property type="match status" value="1"/>
</dbReference>
<dbReference type="InterPro" id="IPR001810">
    <property type="entry name" value="F-box_dom"/>
</dbReference>
<evidence type="ECO:0000256" key="4">
    <source>
        <dbReference type="PROSITE-ProRule" id="PRU00221"/>
    </source>
</evidence>
<feature type="domain" description="F-box" evidence="6">
    <location>
        <begin position="252"/>
        <end position="299"/>
    </location>
</feature>
<evidence type="ECO:0000256" key="1">
    <source>
        <dbReference type="ARBA" id="ARBA00022574"/>
    </source>
</evidence>
<evidence type="ECO:0000256" key="5">
    <source>
        <dbReference type="SAM" id="MobiDB-lite"/>
    </source>
</evidence>
<gene>
    <name evidence="7" type="ORF">LAMI_0F12420G</name>
</gene>
<dbReference type="PROSITE" id="PS50082">
    <property type="entry name" value="WD_REPEATS_2"/>
    <property type="match status" value="6"/>
</dbReference>
<dbReference type="Gene3D" id="1.20.1280.50">
    <property type="match status" value="1"/>
</dbReference>
<dbReference type="OrthoDB" id="190105at2759"/>
<dbReference type="PROSITE" id="PS50181">
    <property type="entry name" value="FBOX"/>
    <property type="match status" value="1"/>
</dbReference>
<dbReference type="Proteomes" id="UP000191024">
    <property type="component" value="Chromosome F"/>
</dbReference>
<dbReference type="PANTHER" id="PTHR19872:SF9">
    <property type="entry name" value="UBIQUITIN-BINDING SDF UBIQUITIN LIGASE COMPLEX SUBUNIT"/>
    <property type="match status" value="1"/>
</dbReference>
<accession>A0A1G4K2V9</accession>
<dbReference type="Pfam" id="PF00400">
    <property type="entry name" value="WD40"/>
    <property type="match status" value="5"/>
</dbReference>
<dbReference type="InterPro" id="IPR019775">
    <property type="entry name" value="WD40_repeat_CS"/>
</dbReference>
<dbReference type="InterPro" id="IPR001680">
    <property type="entry name" value="WD40_rpt"/>
</dbReference>
<evidence type="ECO:0000256" key="2">
    <source>
        <dbReference type="ARBA" id="ARBA00022737"/>
    </source>
</evidence>